<dbReference type="KEGG" id="kan:IMCC3317_29650"/>
<reference evidence="5 6" key="1">
    <citation type="journal article" date="2013" name="Int. J. Syst. Evol. Microbiol.">
        <title>Kordia antarctica sp. nov., isolated from Antarctic seawater.</title>
        <authorList>
            <person name="Baek K."/>
            <person name="Choi A."/>
            <person name="Kang I."/>
            <person name="Lee K."/>
            <person name="Cho J.C."/>
        </authorList>
    </citation>
    <scope>NUCLEOTIDE SEQUENCE [LARGE SCALE GENOMIC DNA]</scope>
    <source>
        <strain evidence="5 6">IMCC3317</strain>
    </source>
</reference>
<keyword evidence="1" id="KW-0813">Transport</keyword>
<keyword evidence="2" id="KW-0547">Nucleotide-binding</keyword>
<dbReference type="InterPro" id="IPR017871">
    <property type="entry name" value="ABC_transporter-like_CS"/>
</dbReference>
<evidence type="ECO:0000256" key="3">
    <source>
        <dbReference type="ARBA" id="ARBA00022840"/>
    </source>
</evidence>
<feature type="domain" description="ABC transporter" evidence="4">
    <location>
        <begin position="37"/>
        <end position="270"/>
    </location>
</feature>
<dbReference type="GO" id="GO:0005524">
    <property type="term" value="F:ATP binding"/>
    <property type="evidence" value="ECO:0007669"/>
    <property type="project" value="UniProtKB-KW"/>
</dbReference>
<dbReference type="AlphaFoldDB" id="A0A7L4ZLX9"/>
<dbReference type="Proteomes" id="UP000464657">
    <property type="component" value="Chromosome"/>
</dbReference>
<evidence type="ECO:0000256" key="1">
    <source>
        <dbReference type="ARBA" id="ARBA00022448"/>
    </source>
</evidence>
<dbReference type="GO" id="GO:0016887">
    <property type="term" value="F:ATP hydrolysis activity"/>
    <property type="evidence" value="ECO:0007669"/>
    <property type="project" value="InterPro"/>
</dbReference>
<dbReference type="SUPFAM" id="SSF52540">
    <property type="entry name" value="P-loop containing nucleoside triphosphate hydrolases"/>
    <property type="match status" value="1"/>
</dbReference>
<dbReference type="SMART" id="SM00382">
    <property type="entry name" value="AAA"/>
    <property type="match status" value="1"/>
</dbReference>
<dbReference type="Gene3D" id="3.40.50.300">
    <property type="entry name" value="P-loop containing nucleotide triphosphate hydrolases"/>
    <property type="match status" value="1"/>
</dbReference>
<dbReference type="InterPro" id="IPR027417">
    <property type="entry name" value="P-loop_NTPase"/>
</dbReference>
<evidence type="ECO:0000313" key="5">
    <source>
        <dbReference type="EMBL" id="QHI37585.1"/>
    </source>
</evidence>
<dbReference type="PANTHER" id="PTHR42781">
    <property type="entry name" value="SPERMIDINE/PUTRESCINE IMPORT ATP-BINDING PROTEIN POTA"/>
    <property type="match status" value="1"/>
</dbReference>
<name>A0A7L4ZLX9_9FLAO</name>
<dbReference type="PROSITE" id="PS50893">
    <property type="entry name" value="ABC_TRANSPORTER_2"/>
    <property type="match status" value="1"/>
</dbReference>
<evidence type="ECO:0000256" key="2">
    <source>
        <dbReference type="ARBA" id="ARBA00022741"/>
    </source>
</evidence>
<dbReference type="InterPro" id="IPR003439">
    <property type="entry name" value="ABC_transporter-like_ATP-bd"/>
</dbReference>
<dbReference type="InterPro" id="IPR050093">
    <property type="entry name" value="ABC_SmlMolc_Importer"/>
</dbReference>
<keyword evidence="3 5" id="KW-0067">ATP-binding</keyword>
<keyword evidence="6" id="KW-1185">Reference proteome</keyword>
<evidence type="ECO:0000259" key="4">
    <source>
        <dbReference type="PROSITE" id="PS50893"/>
    </source>
</evidence>
<dbReference type="InterPro" id="IPR003593">
    <property type="entry name" value="AAA+_ATPase"/>
</dbReference>
<dbReference type="PANTHER" id="PTHR42781:SF4">
    <property type="entry name" value="SPERMIDINE_PUTRESCINE IMPORT ATP-BINDING PROTEIN POTA"/>
    <property type="match status" value="1"/>
</dbReference>
<dbReference type="EMBL" id="CP019288">
    <property type="protein sequence ID" value="QHI37585.1"/>
    <property type="molecule type" value="Genomic_DNA"/>
</dbReference>
<protein>
    <submittedName>
        <fullName evidence="5">Fe(3+) ions import ATP-binding protein FbpC 2</fullName>
    </submittedName>
</protein>
<dbReference type="PROSITE" id="PS00211">
    <property type="entry name" value="ABC_TRANSPORTER_1"/>
    <property type="match status" value="1"/>
</dbReference>
<dbReference type="Pfam" id="PF00005">
    <property type="entry name" value="ABC_tran"/>
    <property type="match status" value="1"/>
</dbReference>
<gene>
    <name evidence="5" type="primary">fbpC2</name>
    <name evidence="5" type="ORF">IMCC3317_29650</name>
</gene>
<evidence type="ECO:0000313" key="6">
    <source>
        <dbReference type="Proteomes" id="UP000464657"/>
    </source>
</evidence>
<accession>A0A7L4ZLX9</accession>
<sequence>MLNQVQHDEEKFLTFQLLNHLFYHNLPIFAPQQFTMLHAQNVSFSYLKNTPILKDISFKIPEGTHVSIIGESGCGKSTLLKLIYGLYDLNAGEILWKEKQVLGPSYHLVPGHEKMKYLAQDFDLMPYITVAENVGSYLSNFYPEEKKARISELLEMVEMSAFANVKAKLLSGGQQQRVALAKAVAREPEVLLLDEPFSHIDNFRKNKLRRNLFAYLKKQHITCIVATHDSTDALSFADMTLVLKQGKLIAQSAPKDLYENPTNKYIASLFGEVNELPANLFPSIKTSQETVLIYPHQLKVNETFDFKVIVQQSYFKGSQYLVVARYGGIEVFFESLCVLEIGVEVGLELVFN</sequence>
<proteinExistence type="predicted"/>
<organism evidence="5 6">
    <name type="scientific">Kordia antarctica</name>
    <dbReference type="NCBI Taxonomy" id="1218801"/>
    <lineage>
        <taxon>Bacteria</taxon>
        <taxon>Pseudomonadati</taxon>
        <taxon>Bacteroidota</taxon>
        <taxon>Flavobacteriia</taxon>
        <taxon>Flavobacteriales</taxon>
        <taxon>Flavobacteriaceae</taxon>
        <taxon>Kordia</taxon>
    </lineage>
</organism>